<dbReference type="SUPFAM" id="SSF55874">
    <property type="entry name" value="ATPase domain of HSP90 chaperone/DNA topoisomerase II/histidine kinase"/>
    <property type="match status" value="1"/>
</dbReference>
<dbReference type="PANTHER" id="PTHR45436:SF5">
    <property type="entry name" value="SENSOR HISTIDINE KINASE TRCS"/>
    <property type="match status" value="1"/>
</dbReference>
<dbReference type="Proteomes" id="UP001595868">
    <property type="component" value="Unassembled WGS sequence"/>
</dbReference>
<evidence type="ECO:0000313" key="14">
    <source>
        <dbReference type="Proteomes" id="UP001595868"/>
    </source>
</evidence>
<dbReference type="PROSITE" id="PS50885">
    <property type="entry name" value="HAMP"/>
    <property type="match status" value="1"/>
</dbReference>
<dbReference type="Pfam" id="PF00672">
    <property type="entry name" value="HAMP"/>
    <property type="match status" value="1"/>
</dbReference>
<dbReference type="CDD" id="cd06225">
    <property type="entry name" value="HAMP"/>
    <property type="match status" value="1"/>
</dbReference>
<reference evidence="14" key="1">
    <citation type="journal article" date="2019" name="Int. J. Syst. Evol. Microbiol.">
        <title>The Global Catalogue of Microorganisms (GCM) 10K type strain sequencing project: providing services to taxonomists for standard genome sequencing and annotation.</title>
        <authorList>
            <consortium name="The Broad Institute Genomics Platform"/>
            <consortium name="The Broad Institute Genome Sequencing Center for Infectious Disease"/>
            <person name="Wu L."/>
            <person name="Ma J."/>
        </authorList>
    </citation>
    <scope>NUCLEOTIDE SEQUENCE [LARGE SCALE GENOMIC DNA]</scope>
    <source>
        <strain evidence="14">2902at01</strain>
    </source>
</reference>
<accession>A0ABV8KEU4</accession>
<dbReference type="Gene3D" id="3.30.565.10">
    <property type="entry name" value="Histidine kinase-like ATPase, C-terminal domain"/>
    <property type="match status" value="1"/>
</dbReference>
<keyword evidence="5" id="KW-0808">Transferase</keyword>
<evidence type="ECO:0000256" key="3">
    <source>
        <dbReference type="ARBA" id="ARBA00012438"/>
    </source>
</evidence>
<feature type="transmembrane region" description="Helical" evidence="11">
    <location>
        <begin position="296"/>
        <end position="320"/>
    </location>
</feature>
<evidence type="ECO:0000256" key="10">
    <source>
        <dbReference type="SAM" id="MobiDB-lite"/>
    </source>
</evidence>
<feature type="compositionally biased region" description="Basic and acidic residues" evidence="10">
    <location>
        <begin position="885"/>
        <end position="897"/>
    </location>
</feature>
<keyword evidence="9" id="KW-0902">Two-component regulatory system</keyword>
<comment type="subcellular location">
    <subcellularLocation>
        <location evidence="2">Membrane</location>
    </subcellularLocation>
</comment>
<evidence type="ECO:0000256" key="9">
    <source>
        <dbReference type="ARBA" id="ARBA00023012"/>
    </source>
</evidence>
<keyword evidence="14" id="KW-1185">Reference proteome</keyword>
<evidence type="ECO:0000256" key="7">
    <source>
        <dbReference type="ARBA" id="ARBA00022777"/>
    </source>
</evidence>
<dbReference type="InterPro" id="IPR003594">
    <property type="entry name" value="HATPase_dom"/>
</dbReference>
<evidence type="ECO:0000256" key="5">
    <source>
        <dbReference type="ARBA" id="ARBA00022679"/>
    </source>
</evidence>
<evidence type="ECO:0000256" key="6">
    <source>
        <dbReference type="ARBA" id="ARBA00022692"/>
    </source>
</evidence>
<protein>
    <recommendedName>
        <fullName evidence="3">histidine kinase</fullName>
        <ecNumber evidence="3">2.7.13.3</ecNumber>
    </recommendedName>
</protein>
<gene>
    <name evidence="13" type="ORF">ACFOX0_00880</name>
</gene>
<dbReference type="SMART" id="SM00387">
    <property type="entry name" value="HATPase_c"/>
    <property type="match status" value="1"/>
</dbReference>
<comment type="catalytic activity">
    <reaction evidence="1">
        <text>ATP + protein L-histidine = ADP + protein N-phospho-L-histidine.</text>
        <dbReference type="EC" id="2.7.13.3"/>
    </reaction>
</comment>
<dbReference type="PANTHER" id="PTHR45436">
    <property type="entry name" value="SENSOR HISTIDINE KINASE YKOH"/>
    <property type="match status" value="1"/>
</dbReference>
<feature type="region of interest" description="Disordered" evidence="10">
    <location>
        <begin position="734"/>
        <end position="822"/>
    </location>
</feature>
<evidence type="ECO:0000256" key="8">
    <source>
        <dbReference type="ARBA" id="ARBA00022989"/>
    </source>
</evidence>
<feature type="compositionally biased region" description="Low complexity" evidence="10">
    <location>
        <begin position="739"/>
        <end position="780"/>
    </location>
</feature>
<keyword evidence="8 11" id="KW-1133">Transmembrane helix</keyword>
<evidence type="ECO:0000313" key="13">
    <source>
        <dbReference type="EMBL" id="MFC4104495.1"/>
    </source>
</evidence>
<dbReference type="InterPro" id="IPR003660">
    <property type="entry name" value="HAMP_dom"/>
</dbReference>
<dbReference type="EMBL" id="JBHSBN010000001">
    <property type="protein sequence ID" value="MFC4104495.1"/>
    <property type="molecule type" value="Genomic_DNA"/>
</dbReference>
<evidence type="ECO:0000259" key="12">
    <source>
        <dbReference type="PROSITE" id="PS50885"/>
    </source>
</evidence>
<evidence type="ECO:0000256" key="11">
    <source>
        <dbReference type="SAM" id="Phobius"/>
    </source>
</evidence>
<dbReference type="Gene3D" id="6.10.340.10">
    <property type="match status" value="1"/>
</dbReference>
<evidence type="ECO:0000256" key="4">
    <source>
        <dbReference type="ARBA" id="ARBA00022553"/>
    </source>
</evidence>
<dbReference type="InterPro" id="IPR050428">
    <property type="entry name" value="TCS_sensor_his_kinase"/>
</dbReference>
<keyword evidence="11" id="KW-0472">Membrane</keyword>
<dbReference type="InterPro" id="IPR013587">
    <property type="entry name" value="Nitrate/nitrite_sensing"/>
</dbReference>
<evidence type="ECO:0000256" key="1">
    <source>
        <dbReference type="ARBA" id="ARBA00000085"/>
    </source>
</evidence>
<dbReference type="InterPro" id="IPR036890">
    <property type="entry name" value="HATPase_C_sf"/>
</dbReference>
<dbReference type="SMART" id="SM00304">
    <property type="entry name" value="HAMP"/>
    <property type="match status" value="1"/>
</dbReference>
<comment type="caution">
    <text evidence="13">The sequence shown here is derived from an EMBL/GenBank/DDBJ whole genome shotgun (WGS) entry which is preliminary data.</text>
</comment>
<feature type="region of interest" description="Disordered" evidence="10">
    <location>
        <begin position="865"/>
        <end position="897"/>
    </location>
</feature>
<keyword evidence="4" id="KW-0597">Phosphoprotein</keyword>
<sequence>MLLDRLRIRGKLALLVVVPLLSMVAMAVPVAMDRFAAAGRASDTADLVRIASRVGSLVQELQQERLMSIGYLLNVTPRTDLAQKSATVTDLTAELRADFGDTMTGRLASALEGAGRLAELRTAVLARRASMDQVMDTFAPINLALIDALQLPFAVDTRTTAGRQVLALDQLLRTDEGLSISATLGPQIVATRSQRSTAAYVNVLGSLTVSSKAFLALATPEQVAVAVSETEAVTARTNSDLLTIAESDPLKALQDIPLEALFPIASSLISLGQFVEKKVAVDVIAEVTRQQRQATVAAYGVAGVALVTLLVVVMLSLLVARTVARPLTRLTRSADRVARLAEEELVRVADDETDSPTPVRLDPVDIRGRDEIGDLARAFDRVQGTAARLVERQVASRRNVAEMFGHVGRRTQNLVGRQLSLIDRLEQRETDPARLQDLYRLDHVSSRLRRSASSLVVLSGSPGTDSHTKPLPLTDVVRLALGEIEAYTRVDVLVRPDLMVAPAAVGDLVLTLAELMENATAFSPPHTRVTVTAERLHRGARITLVDHGIGLTDERLAEENARLTQRERLDLAPTEVLGLFVVGRLARRHDWRVELSQTPGGGLTARLELGKRSLLPSLPDPAYDTDGAGLKTVTLIRGGAEQAGALPVRTPRVERAGALPVPAEPVAAEPVAAEPVAAEPVAAEPVPAEPVPAEPVAAAERGAPADQPDQTPPFDLVLLRRATRSLEQGKPWDAFGHLTSASEPAPAAAPTAGPTAGTPAPASAPTAGTPAPATTPTYPAVGSAPVPATSDRAALRQRVPGAQLPAGGSTRGPAEGGNVDPNGVRALVEEFEAGVRRAERGFAAPARRTAPIPSVQTRLYRRVPGATLDPDAPATPPARPPLADRPSDPEEVRDRINQFELGVARALREISSAHRNEEGTL</sequence>
<dbReference type="Pfam" id="PF08376">
    <property type="entry name" value="NIT"/>
    <property type="match status" value="1"/>
</dbReference>
<evidence type="ECO:0000256" key="2">
    <source>
        <dbReference type="ARBA" id="ARBA00004370"/>
    </source>
</evidence>
<dbReference type="EC" id="2.7.13.3" evidence="3"/>
<dbReference type="Pfam" id="PF02518">
    <property type="entry name" value="HATPase_c"/>
    <property type="match status" value="1"/>
</dbReference>
<feature type="domain" description="HAMP" evidence="12">
    <location>
        <begin position="321"/>
        <end position="391"/>
    </location>
</feature>
<dbReference type="RefSeq" id="WP_377541434.1">
    <property type="nucleotide sequence ID" value="NZ_JBHSBN010000001.1"/>
</dbReference>
<keyword evidence="7" id="KW-0418">Kinase</keyword>
<keyword evidence="6 11" id="KW-0812">Transmembrane</keyword>
<organism evidence="13 14">
    <name type="scientific">Micromonospora zhanjiangensis</name>
    <dbReference type="NCBI Taxonomy" id="1522057"/>
    <lineage>
        <taxon>Bacteria</taxon>
        <taxon>Bacillati</taxon>
        <taxon>Actinomycetota</taxon>
        <taxon>Actinomycetes</taxon>
        <taxon>Micromonosporales</taxon>
        <taxon>Micromonosporaceae</taxon>
        <taxon>Micromonospora</taxon>
    </lineage>
</organism>
<feature type="region of interest" description="Disordered" evidence="10">
    <location>
        <begin position="693"/>
        <end position="713"/>
    </location>
</feature>
<name>A0ABV8KEU4_9ACTN</name>
<proteinExistence type="predicted"/>